<dbReference type="eggNOG" id="COG3631">
    <property type="taxonomic scope" value="Bacteria"/>
</dbReference>
<dbReference type="OrthoDB" id="9781757at2"/>
<dbReference type="EMBL" id="ARYK01000009">
    <property type="protein sequence ID" value="KCZ88861.1"/>
    <property type="molecule type" value="Genomic_DNA"/>
</dbReference>
<keyword evidence="3" id="KW-1185">Reference proteome</keyword>
<dbReference type="Gene3D" id="3.10.450.50">
    <property type="match status" value="1"/>
</dbReference>
<dbReference type="STRING" id="1280950.HJO_15129"/>
<proteinExistence type="predicted"/>
<reference evidence="2 3" key="1">
    <citation type="journal article" date="2014" name="Antonie Van Leeuwenhoek">
        <title>Hyphomonas beringensis sp. nov. and Hyphomonas chukchiensis sp. nov., isolated from surface seawater of the Bering Sea and Chukchi Sea.</title>
        <authorList>
            <person name="Li C."/>
            <person name="Lai Q."/>
            <person name="Li G."/>
            <person name="Dong C."/>
            <person name="Wang J."/>
            <person name="Liao Y."/>
            <person name="Shao Z."/>
        </authorList>
    </citation>
    <scope>NUCLEOTIDE SEQUENCE [LARGE SCALE GENOMIC DNA]</scope>
    <source>
        <strain evidence="2 3">MHS-2</strain>
    </source>
</reference>
<name>A0A059FE87_9PROT</name>
<evidence type="ECO:0000313" key="3">
    <source>
        <dbReference type="Proteomes" id="UP000025171"/>
    </source>
</evidence>
<dbReference type="InterPro" id="IPR037401">
    <property type="entry name" value="SnoaL-like"/>
</dbReference>
<dbReference type="InterPro" id="IPR032710">
    <property type="entry name" value="NTF2-like_dom_sf"/>
</dbReference>
<gene>
    <name evidence="2" type="ORF">HJO_15129</name>
</gene>
<protein>
    <recommendedName>
        <fullName evidence="1">SnoaL-like domain-containing protein</fullName>
    </recommendedName>
</protein>
<dbReference type="SUPFAM" id="SSF54427">
    <property type="entry name" value="NTF2-like"/>
    <property type="match status" value="1"/>
</dbReference>
<dbReference type="Proteomes" id="UP000025171">
    <property type="component" value="Unassembled WGS sequence"/>
</dbReference>
<dbReference type="AlphaFoldDB" id="A0A059FE87"/>
<dbReference type="Pfam" id="PF12680">
    <property type="entry name" value="SnoaL_2"/>
    <property type="match status" value="1"/>
</dbReference>
<dbReference type="RefSeq" id="WP_051618681.1">
    <property type="nucleotide sequence ID" value="NZ_ARYK01000009.1"/>
</dbReference>
<organism evidence="2 3">
    <name type="scientific">Hyphomonas johnsonii MHS-2</name>
    <dbReference type="NCBI Taxonomy" id="1280950"/>
    <lineage>
        <taxon>Bacteria</taxon>
        <taxon>Pseudomonadati</taxon>
        <taxon>Pseudomonadota</taxon>
        <taxon>Alphaproteobacteria</taxon>
        <taxon>Hyphomonadales</taxon>
        <taxon>Hyphomonadaceae</taxon>
        <taxon>Hyphomonas</taxon>
    </lineage>
</organism>
<accession>A0A059FE87</accession>
<dbReference type="PATRIC" id="fig|1280950.3.peg.3038"/>
<comment type="caution">
    <text evidence="2">The sequence shown here is derived from an EMBL/GenBank/DDBJ whole genome shotgun (WGS) entry which is preliminary data.</text>
</comment>
<evidence type="ECO:0000313" key="2">
    <source>
        <dbReference type="EMBL" id="KCZ88861.1"/>
    </source>
</evidence>
<feature type="domain" description="SnoaL-like" evidence="1">
    <location>
        <begin position="13"/>
        <end position="110"/>
    </location>
</feature>
<evidence type="ECO:0000259" key="1">
    <source>
        <dbReference type="Pfam" id="PF12680"/>
    </source>
</evidence>
<sequence>MTFSKAQIDKLADRFFGAVEAGDIETFVSCYGPDARIWHSRDEADTDVQQNREMQEMFKARVKDRRFEIVRRHIFDGGFVQEHVVHGIMPDGSAMRLPVLLIAHLDDQGLFKRISEYFDSAKSPMAGLKQKHVPVTE</sequence>